<sequence length="357" mass="40768">MEKMKKILFITGSINQTTQMHQIANALPEFDCWFSQLFTDNKPLNYILNNTPLFNGTVLSRKFRLKSERYLNQHGLQIDFGAKKNQYDLVVYCTDMIIPKRMRQCKTIWVQEGMVDRYTTWSKIVKTLRLPSTFCGNTSLNGAANICDVYCAASEGYKQHFTSKGTHLSKIVVTGMPNYDDQQQHLNNDFPHHNYVMVATTDMRETFRIENRAAFIKKAVKIAGGRQLLFKLHPNENFTRAEKEIRKYAPASALVYKQGNTAHMIANCCELITQYSTVVYTGIALGKKVHSWFDVNELMQLAPVQNGGTSAKTIAALCRRYLNHKGGKKSFDPQSAMHRLMIGESELELNGELIVNW</sequence>
<proteinExistence type="predicted"/>
<dbReference type="SUPFAM" id="SSF53756">
    <property type="entry name" value="UDP-Glycosyltransferase/glycogen phosphorylase"/>
    <property type="match status" value="1"/>
</dbReference>
<dbReference type="InterPro" id="IPR043148">
    <property type="entry name" value="TagF_C"/>
</dbReference>
<accession>A0ABP7P4X5</accession>
<gene>
    <name evidence="1" type="ORF">GCM10022210_03910</name>
</gene>
<dbReference type="EMBL" id="BAAAZC010000004">
    <property type="protein sequence ID" value="GAA3959630.1"/>
    <property type="molecule type" value="Genomic_DNA"/>
</dbReference>
<evidence type="ECO:0000313" key="2">
    <source>
        <dbReference type="Proteomes" id="UP001500742"/>
    </source>
</evidence>
<keyword evidence="2" id="KW-1185">Reference proteome</keyword>
<evidence type="ECO:0008006" key="3">
    <source>
        <dbReference type="Google" id="ProtNLM"/>
    </source>
</evidence>
<comment type="caution">
    <text evidence="1">The sequence shown here is derived from an EMBL/GenBank/DDBJ whole genome shotgun (WGS) entry which is preliminary data.</text>
</comment>
<dbReference type="Gene3D" id="3.40.50.12580">
    <property type="match status" value="1"/>
</dbReference>
<name>A0ABP7P4X5_9SPHI</name>
<dbReference type="Proteomes" id="UP001500742">
    <property type="component" value="Unassembled WGS sequence"/>
</dbReference>
<evidence type="ECO:0000313" key="1">
    <source>
        <dbReference type="EMBL" id="GAA3959630.1"/>
    </source>
</evidence>
<organism evidence="1 2">
    <name type="scientific">Mucilaginibacter dorajii</name>
    <dbReference type="NCBI Taxonomy" id="692994"/>
    <lineage>
        <taxon>Bacteria</taxon>
        <taxon>Pseudomonadati</taxon>
        <taxon>Bacteroidota</taxon>
        <taxon>Sphingobacteriia</taxon>
        <taxon>Sphingobacteriales</taxon>
        <taxon>Sphingobacteriaceae</taxon>
        <taxon>Mucilaginibacter</taxon>
    </lineage>
</organism>
<protein>
    <recommendedName>
        <fullName evidence="3">UDP-N-acetylglucosamine 2-epimerase domain-containing protein</fullName>
    </recommendedName>
</protein>
<reference evidence="2" key="1">
    <citation type="journal article" date="2019" name="Int. J. Syst. Evol. Microbiol.">
        <title>The Global Catalogue of Microorganisms (GCM) 10K type strain sequencing project: providing services to taxonomists for standard genome sequencing and annotation.</title>
        <authorList>
            <consortium name="The Broad Institute Genomics Platform"/>
            <consortium name="The Broad Institute Genome Sequencing Center for Infectious Disease"/>
            <person name="Wu L."/>
            <person name="Ma J."/>
        </authorList>
    </citation>
    <scope>NUCLEOTIDE SEQUENCE [LARGE SCALE GENOMIC DNA]</scope>
    <source>
        <strain evidence="2">JCM 16601</strain>
    </source>
</reference>